<dbReference type="SUPFAM" id="SSF51395">
    <property type="entry name" value="FMN-linked oxidoreductases"/>
    <property type="match status" value="1"/>
</dbReference>
<feature type="binding site" evidence="5">
    <location>
        <begin position="103"/>
        <end position="105"/>
    </location>
    <ligand>
        <name>FMN</name>
        <dbReference type="ChEBI" id="CHEBI:58210"/>
    </ligand>
</feature>
<dbReference type="InterPro" id="IPR037396">
    <property type="entry name" value="FMN_HAD"/>
</dbReference>
<dbReference type="EMBL" id="KV425556">
    <property type="protein sequence ID" value="KZT28715.1"/>
    <property type="molecule type" value="Genomic_DNA"/>
</dbReference>
<dbReference type="STRING" id="1314782.A0A165UUD3"/>
<feature type="binding site" evidence="5">
    <location>
        <position position="132"/>
    </location>
    <ligand>
        <name>glyoxylate</name>
        <dbReference type="ChEBI" id="CHEBI:36655"/>
    </ligand>
</feature>
<feature type="binding site" evidence="5">
    <location>
        <position position="182"/>
    </location>
    <ligand>
        <name>FMN</name>
        <dbReference type="ChEBI" id="CHEBI:58210"/>
    </ligand>
</feature>
<keyword evidence="8" id="KW-1185">Reference proteome</keyword>
<feature type="binding site" evidence="5">
    <location>
        <begin position="351"/>
        <end position="355"/>
    </location>
    <ligand>
        <name>FMN</name>
        <dbReference type="ChEBI" id="CHEBI:58210"/>
    </ligand>
</feature>
<evidence type="ECO:0000256" key="1">
    <source>
        <dbReference type="ARBA" id="ARBA00001917"/>
    </source>
</evidence>
<feature type="binding site" evidence="5">
    <location>
        <position position="191"/>
    </location>
    <ligand>
        <name>glyoxylate</name>
        <dbReference type="ChEBI" id="CHEBI:36655"/>
    </ligand>
</feature>
<keyword evidence="5" id="KW-0288">FMN</keyword>
<feature type="domain" description="FMN hydroxy acid dehydrogenase" evidence="6">
    <location>
        <begin position="24"/>
        <end position="425"/>
    </location>
</feature>
<accession>A0A165UUD3</accession>
<dbReference type="OrthoDB" id="25826at2759"/>
<comment type="cofactor">
    <cofactor evidence="1">
        <name>FMN</name>
        <dbReference type="ChEBI" id="CHEBI:58210"/>
    </cofactor>
</comment>
<proteinExistence type="inferred from homology"/>
<feature type="binding site" evidence="5">
    <location>
        <position position="313"/>
    </location>
    <ligand>
        <name>glyoxylate</name>
        <dbReference type="ChEBI" id="CHEBI:36655"/>
    </ligand>
</feature>
<dbReference type="GO" id="GO:0010181">
    <property type="term" value="F:FMN binding"/>
    <property type="evidence" value="ECO:0007669"/>
    <property type="project" value="InterPro"/>
</dbReference>
<sequence>MTTIVSTSWSKYMQDLYNTRAPPVLKSLNIDELEKNFIETLKDSPEAWTYVVAGAGTSSTTHANRAEFDKWKILPRMLRDAENRSLQTTILGKKKASPIFIGPVGAHGLVHKDAELATARAAAKVGVTFCLSSPSTRSMEEVAKANGDGERWFQLYWPKSHDITKSLLKRAKDNGFTALIVTLDTMVLGWRIHDIEKLYSPASYGVGVQNALSDPVFMARYGLQPIYGDYPDFPFNQPKVQAAIAAGDEKITQRAKLASDWVQEIGGKFKTWEDLKLLREAWDGPIVLKGIQHVADAEKALEFGIEGIIVSSHGGRQIDGATPSLYALDKICLSPKIKAAQESGKFTVLFDSGIRTGSDVIKALALGAQGVLIGRLFMYSLAIAGEAGVEQILRSLLADTEITMGLAGFKELSEFQGKRDEILVKLD</sequence>
<dbReference type="InterPro" id="IPR012133">
    <property type="entry name" value="Alpha-hydoxy_acid_DH_FMN"/>
</dbReference>
<feature type="binding site" evidence="5">
    <location>
        <begin position="374"/>
        <end position="375"/>
    </location>
    <ligand>
        <name>FMN</name>
        <dbReference type="ChEBI" id="CHEBI:58210"/>
    </ligand>
</feature>
<gene>
    <name evidence="7" type="ORF">NEOLEDRAFT_1160850</name>
</gene>
<comment type="similarity">
    <text evidence="3">Belongs to the FMN-dependent alpha-hydroxy acid dehydrogenase family.</text>
</comment>
<name>A0A165UUD3_9AGAM</name>
<protein>
    <submittedName>
        <fullName evidence="7">Oxidoreductase</fullName>
    </submittedName>
</protein>
<evidence type="ECO:0000256" key="4">
    <source>
        <dbReference type="PIRSR" id="PIRSR000138-1"/>
    </source>
</evidence>
<dbReference type="FunCoup" id="A0A165UUD3">
    <property type="interactions" value="94"/>
</dbReference>
<evidence type="ECO:0000313" key="8">
    <source>
        <dbReference type="Proteomes" id="UP000076761"/>
    </source>
</evidence>
<dbReference type="PIRSF" id="PIRSF000138">
    <property type="entry name" value="Al-hdrx_acd_dh"/>
    <property type="match status" value="1"/>
</dbReference>
<keyword evidence="5" id="KW-0285">Flavoprotein</keyword>
<feature type="binding site" evidence="5">
    <location>
        <position position="289"/>
    </location>
    <ligand>
        <name>FMN</name>
        <dbReference type="ChEBI" id="CHEBI:58210"/>
    </ligand>
</feature>
<evidence type="ECO:0000256" key="2">
    <source>
        <dbReference type="ARBA" id="ARBA00023002"/>
    </source>
</evidence>
<dbReference type="Proteomes" id="UP000076761">
    <property type="component" value="Unassembled WGS sequence"/>
</dbReference>
<evidence type="ECO:0000259" key="6">
    <source>
        <dbReference type="PROSITE" id="PS51349"/>
    </source>
</evidence>
<evidence type="ECO:0000256" key="5">
    <source>
        <dbReference type="PIRSR" id="PIRSR000138-2"/>
    </source>
</evidence>
<feature type="active site" description="Proton acceptor" evidence="4">
    <location>
        <position position="313"/>
    </location>
</feature>
<dbReference type="AlphaFoldDB" id="A0A165UUD3"/>
<organism evidence="7 8">
    <name type="scientific">Neolentinus lepideus HHB14362 ss-1</name>
    <dbReference type="NCBI Taxonomy" id="1314782"/>
    <lineage>
        <taxon>Eukaryota</taxon>
        <taxon>Fungi</taxon>
        <taxon>Dikarya</taxon>
        <taxon>Basidiomycota</taxon>
        <taxon>Agaricomycotina</taxon>
        <taxon>Agaricomycetes</taxon>
        <taxon>Gloeophyllales</taxon>
        <taxon>Gloeophyllaceae</taxon>
        <taxon>Neolentinus</taxon>
    </lineage>
</organism>
<dbReference type="InParanoid" id="A0A165UUD3"/>
<dbReference type="PANTHER" id="PTHR10578:SF143">
    <property type="entry name" value="FMN-DEPENDENT ALPHA-HYDROXY ACID DEHYDROGENASE PB1A11.03"/>
    <property type="match status" value="1"/>
</dbReference>
<feature type="binding site" evidence="5">
    <location>
        <position position="311"/>
    </location>
    <ligand>
        <name>FMN</name>
        <dbReference type="ChEBI" id="CHEBI:58210"/>
    </ligand>
</feature>
<dbReference type="PANTHER" id="PTHR10578">
    <property type="entry name" value="S -2-HYDROXY-ACID OXIDASE-RELATED"/>
    <property type="match status" value="1"/>
</dbReference>
<feature type="binding site" evidence="5">
    <location>
        <position position="156"/>
    </location>
    <ligand>
        <name>glyoxylate</name>
        <dbReference type="ChEBI" id="CHEBI:36655"/>
    </ligand>
</feature>
<feature type="binding site" evidence="5">
    <location>
        <position position="50"/>
    </location>
    <ligand>
        <name>glyoxylate</name>
        <dbReference type="ChEBI" id="CHEBI:36655"/>
    </ligand>
</feature>
<dbReference type="InterPro" id="IPR013785">
    <property type="entry name" value="Aldolase_TIM"/>
</dbReference>
<feature type="binding site" evidence="5">
    <location>
        <position position="154"/>
    </location>
    <ligand>
        <name>FMN</name>
        <dbReference type="ChEBI" id="CHEBI:58210"/>
    </ligand>
</feature>
<keyword evidence="2" id="KW-0560">Oxidoreductase</keyword>
<evidence type="ECO:0000256" key="3">
    <source>
        <dbReference type="ARBA" id="ARBA00024042"/>
    </source>
</evidence>
<dbReference type="InterPro" id="IPR000262">
    <property type="entry name" value="FMN-dep_DH"/>
</dbReference>
<evidence type="ECO:0000313" key="7">
    <source>
        <dbReference type="EMBL" id="KZT28715.1"/>
    </source>
</evidence>
<reference evidence="7 8" key="1">
    <citation type="journal article" date="2016" name="Mol. Biol. Evol.">
        <title>Comparative Genomics of Early-Diverging Mushroom-Forming Fungi Provides Insights into the Origins of Lignocellulose Decay Capabilities.</title>
        <authorList>
            <person name="Nagy L.G."/>
            <person name="Riley R."/>
            <person name="Tritt A."/>
            <person name="Adam C."/>
            <person name="Daum C."/>
            <person name="Floudas D."/>
            <person name="Sun H."/>
            <person name="Yadav J.S."/>
            <person name="Pangilinan J."/>
            <person name="Larsson K.H."/>
            <person name="Matsuura K."/>
            <person name="Barry K."/>
            <person name="Labutti K."/>
            <person name="Kuo R."/>
            <person name="Ohm R.A."/>
            <person name="Bhattacharya S.S."/>
            <person name="Shirouzu T."/>
            <person name="Yoshinaga Y."/>
            <person name="Martin F.M."/>
            <person name="Grigoriev I.V."/>
            <person name="Hibbett D.S."/>
        </authorList>
    </citation>
    <scope>NUCLEOTIDE SEQUENCE [LARGE SCALE GENOMIC DNA]</scope>
    <source>
        <strain evidence="7 8">HHB14362 ss-1</strain>
    </source>
</reference>
<dbReference type="PROSITE" id="PS51349">
    <property type="entry name" value="FMN_HYDROXY_ACID_DH_2"/>
    <property type="match status" value="1"/>
</dbReference>
<dbReference type="GO" id="GO:0016491">
    <property type="term" value="F:oxidoreductase activity"/>
    <property type="evidence" value="ECO:0007669"/>
    <property type="project" value="UniProtKB-KW"/>
</dbReference>
<dbReference type="Gene3D" id="3.20.20.70">
    <property type="entry name" value="Aldolase class I"/>
    <property type="match status" value="1"/>
</dbReference>
<dbReference type="Pfam" id="PF01070">
    <property type="entry name" value="FMN_dh"/>
    <property type="match status" value="1"/>
</dbReference>
<feature type="binding site" evidence="5">
    <location>
        <position position="316"/>
    </location>
    <ligand>
        <name>glyoxylate</name>
        <dbReference type="ChEBI" id="CHEBI:36655"/>
    </ligand>
</feature>